<proteinExistence type="predicted"/>
<evidence type="ECO:0000313" key="1">
    <source>
        <dbReference type="EMBL" id="QIG68050.1"/>
    </source>
</evidence>
<protein>
    <submittedName>
        <fullName evidence="1">Uncharacterized protein</fullName>
    </submittedName>
</protein>
<dbReference type="EMBL" id="MN988486">
    <property type="protein sequence ID" value="QIG68050.1"/>
    <property type="molecule type" value="Genomic_DNA"/>
</dbReference>
<keyword evidence="2" id="KW-1185">Reference proteome</keyword>
<gene>
    <name evidence="1" type="ORF">EVB55_115</name>
</gene>
<reference evidence="1" key="1">
    <citation type="submission" date="2020-01" db="EMBL/GenBank/DDBJ databases">
        <title>Patterns of diversity and host range of bacteriophage communities associated with bean-nodulatin bacteria.</title>
        <authorList>
            <person name="Vann Cauwenberghe J."/>
            <person name="Santamaria R.I."/>
            <person name="Bustos P."/>
            <person name="Juarez S."/>
            <person name="Gonzalez V."/>
        </authorList>
    </citation>
    <scope>NUCLEOTIDE SEQUENCE</scope>
</reference>
<accession>A0A7S5R4Y1</accession>
<sequence>MNKRIVGIQETSPGVFRLSFNGSILGDSRGYSKNEAINEAKSFVRRNRIDGDWQGSTWVEFENVLDPKLEA</sequence>
<organism evidence="1 2">
    <name type="scientific">Rhizobium phage RHph_Y68</name>
    <dbReference type="NCBI Taxonomy" id="2509787"/>
    <lineage>
        <taxon>Viruses</taxon>
        <taxon>Duplodnaviria</taxon>
        <taxon>Heunggongvirae</taxon>
        <taxon>Uroviricota</taxon>
        <taxon>Caudoviricetes</taxon>
        <taxon>Pootjesviridae</taxon>
        <taxon>Staniewskivirinae</taxon>
        <taxon>Trinifflemingvirus</taxon>
        <taxon>Trinifflemingvirus Y68</taxon>
    </lineage>
</organism>
<name>A0A7S5R4Y1_9CAUD</name>
<dbReference type="Proteomes" id="UP000605518">
    <property type="component" value="Segment"/>
</dbReference>
<evidence type="ECO:0000313" key="2">
    <source>
        <dbReference type="Proteomes" id="UP000605518"/>
    </source>
</evidence>